<protein>
    <recommendedName>
        <fullName evidence="4">Non-specific serine/threonine protein kinase</fullName>
    </recommendedName>
</protein>
<organism evidence="2 3">
    <name type="scientific">Tritrichomonas musculus</name>
    <dbReference type="NCBI Taxonomy" id="1915356"/>
    <lineage>
        <taxon>Eukaryota</taxon>
        <taxon>Metamonada</taxon>
        <taxon>Parabasalia</taxon>
        <taxon>Tritrichomonadida</taxon>
        <taxon>Tritrichomonadidae</taxon>
        <taxon>Tritrichomonas</taxon>
    </lineage>
</organism>
<comment type="caution">
    <text evidence="2">The sequence shown here is derived from an EMBL/GenBank/DDBJ whole genome shotgun (WGS) entry which is preliminary data.</text>
</comment>
<feature type="region of interest" description="Disordered" evidence="1">
    <location>
        <begin position="2013"/>
        <end position="2037"/>
    </location>
</feature>
<proteinExistence type="predicted"/>
<sequence>MSNIVALFDAVLNSFLQSFAPIVDQHFHEFDIQISSRKYSKEELDSFLEKAFILFPRKESSYIDILEKLTSFASSNSTFIIGHLCSKLTNEISRKADSLPSLQIITLLTYKGTNYHHFMFLHYLILIILSDLLLKIISKFPSAQSSDKIVKFGYSLCIQNSKLRFLQNLIIDTWSYIFYYVSLNNLECIIKNFNVKFDQENTNQTFKLIHRISGNQTMADLILQSFIQLKRRKILNSELLLDLSVLLSRINCNVETLSEFLKIIWEAKGIDELKFGSIIMISALFNRIPSQAKKILQFYQTRVFKHAQNDKKVERSVKSFLILIRGDISKIQGPSYDRNPLSYISATRPPFFSSPSSSSSSPSSQKQKNQSNSESFIMTFMKVFFPKSNFSICPNLFRDILIQLASIDINEFTTFLLPKFLSLNHNDYRLIVILDVIPYLNREEFIEKSFCHATIQQISTINQSIKKIIFEMIPVLQNSGKEQPKVINSSSIQIQSIIDEADHFVNDFFQRNNFTLFDYNHNDRKFEKNSGYTSQDSISLALNILNCIKITFSNSDFLQNPELINTIIELSCSIDQPTSEIATSICYDNMNAPEIQPLFIKETLKSISSTESNEIRSKSIQFLSYSLLHLKYKITNEDETNLYELEAASLICLMSSSSFCRSLALNLFKQIISLKPNSEVILHHMVELNDSIIEKVKHFMMVLNVPEKPFITLPLIGHISLETACHCKYNDLWIINYSEILNIFIDLKLSAVLKFINVNLQNRFDSIRKTAKQKKKSKKQNNNETDNNDGCADFSLVSFFLCYIDTFASGVEFNEKSSDSSWYIEKVDTICKKVLKCNSMTIKRSLIKSFRFLNWRVIPTVLHSAINADTNLYSDLSEELSLIIQNPTNVSKIFSQVFHILIPYLNTFQTYFKDIQINGMSEIKWNEALFKKLKKNEAICINYCILISVAFKKSKRQISENEWPLSYRQLHVRFLTNWGQLSSDFGFEKLKAYSVNALIPILKSGTIFTNGFEFNLSMLDMLVQFDLADYSVLDSLLFFHSDILLSVFIKQVLLGDQRESQIFLNSIVTTLKKLDDSVDIQQCGGSLVLLAIFCYSEQMNDQAWQFILQRIAVLLLNEREDSDTVQMIDKAENISFVSDVFQFLTEQFIQFSFDVIKVSQKLVVIKMIVNFLKPWIEKLRILPTQGFIIPGIPTKFRIFSVLTFFNEILSLSQSLNNEQLDIFSNVWYNLLKSSDNNVIVLLLLFEYEKNDIKQKIFEKLLDKDPKMITKFLIKRCSFAFWYFIKTQRRTNLSFQSWMLKVLARSFIDYKKEATKKFVLAFHYSLLFIEKAGELFNALIEVLNLEPVDSCYVWTSDTDIENSMGVTTIIFNSINKIKETNPRAIEKWSLEATRWAVACNDLRIAHRSLIILNCLEYPLDTSFTRLLSSSVLYFLNHASLIGPLTYLSNMTTTENENEIEDDNFIDNVTFNLNLDENHQFSSSSSSKIAKSLPDPKLSNSSFSSSLMIHVTSSNSDSYNSYNSENDEISCYFSHNETIDEENIVPSIDDVSYYVSECFKLLNRHFEEPDIPAFAFKFASCFVHYRPFLRNCLGNALPLFMSCYSYPLLRQTIDKRIIIDAFIPFSRSLENSRKSQETFIDIIIKIKSPELYLVASIFLTKSDGQFILPSIDIGMSYEQIMSKKYSQEEIQSALAIFAEILKNCSKQLSNSIFIVANEILLKYGKVIDKSSFVPIYACALSLIAVFESAYQFVQTVSQIAPSIMSLKSNEWPPSVVSIDDVKSSISEIIKDMNKNKRKKEKLKKRSGTIRNNNNNAIKLSSTIKSPISSSKTVFKPPLQNIPLTRSSSKSSLKSSSTRFSAGDVFKNKSGLIGNPIKNDERDEIVPITKCKEIKHLFGLIDQKNPPKIIPFASHYEMIIGLTKEVKKKMKLKMKEEKILSSRNRTSSFSLTSPYLSNKSMVLVMAMQDRSSSKLNLTRLNKMKIRDMELDLPDGDEDNRDKFIVPFSEFLKISEENSSEMSNSSMMGKRKKKKRSLDGL</sequence>
<reference evidence="2 3" key="1">
    <citation type="submission" date="2024-04" db="EMBL/GenBank/DDBJ databases">
        <title>Tritrichomonas musculus Genome.</title>
        <authorList>
            <person name="Alves-Ferreira E."/>
            <person name="Grigg M."/>
            <person name="Lorenzi H."/>
            <person name="Galac M."/>
        </authorList>
    </citation>
    <scope>NUCLEOTIDE SEQUENCE [LARGE SCALE GENOMIC DNA]</scope>
    <source>
        <strain evidence="2 3">EAF2021</strain>
    </source>
</reference>
<evidence type="ECO:0000313" key="2">
    <source>
        <dbReference type="EMBL" id="KAK8890456.1"/>
    </source>
</evidence>
<name>A0ABR2KH57_9EUKA</name>
<evidence type="ECO:0000313" key="3">
    <source>
        <dbReference type="Proteomes" id="UP001470230"/>
    </source>
</evidence>
<gene>
    <name evidence="2" type="ORF">M9Y10_035232</name>
</gene>
<dbReference type="EMBL" id="JAPFFF010000005">
    <property type="protein sequence ID" value="KAK8890456.1"/>
    <property type="molecule type" value="Genomic_DNA"/>
</dbReference>
<evidence type="ECO:0008006" key="4">
    <source>
        <dbReference type="Google" id="ProtNLM"/>
    </source>
</evidence>
<dbReference type="Proteomes" id="UP001470230">
    <property type="component" value="Unassembled WGS sequence"/>
</dbReference>
<keyword evidence="3" id="KW-1185">Reference proteome</keyword>
<feature type="compositionally biased region" description="Basic residues" evidence="1">
    <location>
        <begin position="2025"/>
        <end position="2037"/>
    </location>
</feature>
<evidence type="ECO:0000256" key="1">
    <source>
        <dbReference type="SAM" id="MobiDB-lite"/>
    </source>
</evidence>
<accession>A0ABR2KH57</accession>